<dbReference type="SFLD" id="SFLDG01082">
    <property type="entry name" value="B12-binding_domain_containing"/>
    <property type="match status" value="1"/>
</dbReference>
<dbReference type="InterPro" id="IPR023404">
    <property type="entry name" value="rSAM_horseshoe"/>
</dbReference>
<evidence type="ECO:0000256" key="4">
    <source>
        <dbReference type="ARBA" id="ARBA00023004"/>
    </source>
</evidence>
<dbReference type="PROSITE" id="PS51918">
    <property type="entry name" value="RADICAL_SAM"/>
    <property type="match status" value="1"/>
</dbReference>
<dbReference type="GO" id="GO:0003824">
    <property type="term" value="F:catalytic activity"/>
    <property type="evidence" value="ECO:0007669"/>
    <property type="project" value="InterPro"/>
</dbReference>
<evidence type="ECO:0000256" key="3">
    <source>
        <dbReference type="ARBA" id="ARBA00022723"/>
    </source>
</evidence>
<dbReference type="GO" id="GO:0051536">
    <property type="term" value="F:iron-sulfur cluster binding"/>
    <property type="evidence" value="ECO:0007669"/>
    <property type="project" value="UniProtKB-KW"/>
</dbReference>
<evidence type="ECO:0000313" key="8">
    <source>
        <dbReference type="EMBL" id="ADO75851.1"/>
    </source>
</evidence>
<evidence type="ECO:0000313" key="9">
    <source>
        <dbReference type="Proteomes" id="UP000001351"/>
    </source>
</evidence>
<keyword evidence="3" id="KW-0479">Metal-binding</keyword>
<dbReference type="Proteomes" id="UP000001351">
    <property type="component" value="Chromosome"/>
</dbReference>
<dbReference type="PANTHER" id="PTHR43409">
    <property type="entry name" value="ANAEROBIC MAGNESIUM-PROTOPORPHYRIN IX MONOMETHYL ESTER CYCLASE-RELATED"/>
    <property type="match status" value="1"/>
</dbReference>
<dbReference type="InterPro" id="IPR058240">
    <property type="entry name" value="rSAM_sf"/>
</dbReference>
<dbReference type="KEGG" id="sur:STAUR_8096"/>
<dbReference type="Gene3D" id="3.40.50.280">
    <property type="entry name" value="Cobalamin-binding domain"/>
    <property type="match status" value="1"/>
</dbReference>
<organism evidence="8 9">
    <name type="scientific">Stigmatella aurantiaca (strain DW4/3-1)</name>
    <dbReference type="NCBI Taxonomy" id="378806"/>
    <lineage>
        <taxon>Bacteria</taxon>
        <taxon>Pseudomonadati</taxon>
        <taxon>Myxococcota</taxon>
        <taxon>Myxococcia</taxon>
        <taxon>Myxococcales</taxon>
        <taxon>Cystobacterineae</taxon>
        <taxon>Archangiaceae</taxon>
        <taxon>Stigmatella</taxon>
    </lineage>
</organism>
<evidence type="ECO:0000256" key="2">
    <source>
        <dbReference type="ARBA" id="ARBA00022691"/>
    </source>
</evidence>
<comment type="cofactor">
    <cofactor evidence="1">
        <name>[4Fe-4S] cluster</name>
        <dbReference type="ChEBI" id="CHEBI:49883"/>
    </cofactor>
</comment>
<dbReference type="Pfam" id="PF04055">
    <property type="entry name" value="Radical_SAM"/>
    <property type="match status" value="1"/>
</dbReference>
<dbReference type="STRING" id="378806.STAUR_8096"/>
<accession>E3FT41</accession>
<evidence type="ECO:0000256" key="1">
    <source>
        <dbReference type="ARBA" id="ARBA00001966"/>
    </source>
</evidence>
<keyword evidence="9" id="KW-1185">Reference proteome</keyword>
<protein>
    <submittedName>
        <fullName evidence="8">SAM domain protein</fullName>
    </submittedName>
</protein>
<dbReference type="EMBL" id="CP002271">
    <property type="protein sequence ID" value="ADO75851.1"/>
    <property type="molecule type" value="Genomic_DNA"/>
</dbReference>
<dbReference type="InterPro" id="IPR006638">
    <property type="entry name" value="Elp3/MiaA/NifB-like_rSAM"/>
</dbReference>
<feature type="domain" description="B12-binding" evidence="6">
    <location>
        <begin position="56"/>
        <end position="202"/>
    </location>
</feature>
<evidence type="ECO:0000259" key="6">
    <source>
        <dbReference type="PROSITE" id="PS51332"/>
    </source>
</evidence>
<dbReference type="GO" id="GO:0005829">
    <property type="term" value="C:cytosol"/>
    <property type="evidence" value="ECO:0007669"/>
    <property type="project" value="TreeGrafter"/>
</dbReference>
<dbReference type="PANTHER" id="PTHR43409:SF16">
    <property type="entry name" value="SLR0320 PROTEIN"/>
    <property type="match status" value="1"/>
</dbReference>
<dbReference type="OrthoDB" id="9762608at2"/>
<dbReference type="HOGENOM" id="CLU_044206_0_0_7"/>
<keyword evidence="2" id="KW-0949">S-adenosyl-L-methionine</keyword>
<dbReference type="eggNOG" id="COG1032">
    <property type="taxonomic scope" value="Bacteria"/>
</dbReference>
<proteinExistence type="predicted"/>
<keyword evidence="5" id="KW-0411">Iron-sulfur</keyword>
<dbReference type="Gene3D" id="3.80.30.20">
    <property type="entry name" value="tm_1862 like domain"/>
    <property type="match status" value="1"/>
</dbReference>
<sequence length="485" mass="54431">MCFHSCGEAEHERTGLLDGVGTHLGLSARRPKGEVALTTQIRLDVQAFKERESRRRPVFVLALDWTRAKDPRVPLGHASLVASLRAAAGIEVSHRSFHLNSADFQLESVVEAVLDWDRGTRGQSGDLGIGVYIWNEHLVHCLLGELRRRGFSGRIVLGGPQISYAPAGVEQLYPEADCFIRGYGETAFAAVVATREQITHPGVTWRGQAEATSRAEADLASLPSPLLTGLIPSEGQRYLRWETQRGCPYRCTFCQHRESGARLRNTRFPMQRLREEIALFARAGTQEIDVLDPIFNLGQEPLLVLEELVRQRIQARISLQCRFELLKPEFLELCTQLNVFPEFGLQTIHTEEGRLVQRQNDMTRVETAMGELARRGIAYMVTLIYGLPGQTLESFHATVEFCLKRGVHVVRAFPLNLLRGTELERDKARWGLVESDDPIPMVIRSNSFDEADWHQMRGLAALLSKTEGHHPASVAQLLHQKLNAA</sequence>
<keyword evidence="4" id="KW-0408">Iron</keyword>
<dbReference type="PROSITE" id="PS51332">
    <property type="entry name" value="B12_BINDING"/>
    <property type="match status" value="1"/>
</dbReference>
<feature type="domain" description="Radical SAM core" evidence="7">
    <location>
        <begin position="233"/>
        <end position="449"/>
    </location>
</feature>
<gene>
    <name evidence="8" type="ordered locus">STAUR_8096</name>
</gene>
<dbReference type="InterPro" id="IPR051198">
    <property type="entry name" value="BchE-like"/>
</dbReference>
<reference evidence="8 9" key="1">
    <citation type="journal article" date="2011" name="Mol. Biol. Evol.">
        <title>Comparative genomic analysis of fruiting body formation in Myxococcales.</title>
        <authorList>
            <person name="Huntley S."/>
            <person name="Hamann N."/>
            <person name="Wegener-Feldbrugge S."/>
            <person name="Treuner-Lange A."/>
            <person name="Kube M."/>
            <person name="Reinhardt R."/>
            <person name="Klages S."/>
            <person name="Muller R."/>
            <person name="Ronning C.M."/>
            <person name="Nierman W.C."/>
            <person name="Sogaard-Andersen L."/>
        </authorList>
    </citation>
    <scope>NUCLEOTIDE SEQUENCE [LARGE SCALE GENOMIC DNA]</scope>
    <source>
        <strain evidence="8 9">DW4/3-1</strain>
    </source>
</reference>
<name>E3FT41_STIAD</name>
<dbReference type="SFLD" id="SFLDS00029">
    <property type="entry name" value="Radical_SAM"/>
    <property type="match status" value="1"/>
</dbReference>
<dbReference type="Pfam" id="PF02310">
    <property type="entry name" value="B12-binding"/>
    <property type="match status" value="1"/>
</dbReference>
<dbReference type="AlphaFoldDB" id="E3FT41"/>
<evidence type="ECO:0000256" key="5">
    <source>
        <dbReference type="ARBA" id="ARBA00023014"/>
    </source>
</evidence>
<dbReference type="SUPFAM" id="SSF102114">
    <property type="entry name" value="Radical SAM enzymes"/>
    <property type="match status" value="1"/>
</dbReference>
<dbReference type="GO" id="GO:0046872">
    <property type="term" value="F:metal ion binding"/>
    <property type="evidence" value="ECO:0007669"/>
    <property type="project" value="UniProtKB-KW"/>
</dbReference>
<evidence type="ECO:0000259" key="7">
    <source>
        <dbReference type="PROSITE" id="PS51918"/>
    </source>
</evidence>
<dbReference type="InterPro" id="IPR006158">
    <property type="entry name" value="Cobalamin-bd"/>
</dbReference>
<dbReference type="SMART" id="SM00729">
    <property type="entry name" value="Elp3"/>
    <property type="match status" value="1"/>
</dbReference>
<dbReference type="InterPro" id="IPR007197">
    <property type="entry name" value="rSAM"/>
</dbReference>
<dbReference type="CDD" id="cd01335">
    <property type="entry name" value="Radical_SAM"/>
    <property type="match status" value="1"/>
</dbReference>
<dbReference type="GO" id="GO:0031419">
    <property type="term" value="F:cobalamin binding"/>
    <property type="evidence" value="ECO:0007669"/>
    <property type="project" value="InterPro"/>
</dbReference>